<dbReference type="Pfam" id="PF23559">
    <property type="entry name" value="WHD_DRP"/>
    <property type="match status" value="1"/>
</dbReference>
<dbReference type="OMA" id="RVEERNM"/>
<dbReference type="HOGENOM" id="CLU_529325_0_0_1"/>
<accession>A0A0D3BHM0</accession>
<dbReference type="STRING" id="109376.A0A0D3BHM0"/>
<dbReference type="Gene3D" id="1.10.10.10">
    <property type="entry name" value="Winged helix-like DNA-binding domain superfamily/Winged helix DNA-binding domain"/>
    <property type="match status" value="1"/>
</dbReference>
<dbReference type="InterPro" id="IPR032675">
    <property type="entry name" value="LRR_dom_sf"/>
</dbReference>
<keyword evidence="1" id="KW-0677">Repeat</keyword>
<evidence type="ECO:0000259" key="4">
    <source>
        <dbReference type="Pfam" id="PF23598"/>
    </source>
</evidence>
<evidence type="ECO:0000313" key="5">
    <source>
        <dbReference type="EnsemblPlants" id="Bo3g132870.1"/>
    </source>
</evidence>
<dbReference type="PANTHER" id="PTHR23155:SF1193">
    <property type="entry name" value="DISEASE RESISTANCE PROTEIN RPP13-RELATED"/>
    <property type="match status" value="1"/>
</dbReference>
<protein>
    <recommendedName>
        <fullName evidence="7">NB-ARC domain-containing protein</fullName>
    </recommendedName>
</protein>
<organism evidence="5 6">
    <name type="scientific">Brassica oleracea var. oleracea</name>
    <dbReference type="NCBI Taxonomy" id="109376"/>
    <lineage>
        <taxon>Eukaryota</taxon>
        <taxon>Viridiplantae</taxon>
        <taxon>Streptophyta</taxon>
        <taxon>Embryophyta</taxon>
        <taxon>Tracheophyta</taxon>
        <taxon>Spermatophyta</taxon>
        <taxon>Magnoliopsida</taxon>
        <taxon>eudicotyledons</taxon>
        <taxon>Gunneridae</taxon>
        <taxon>Pentapetalae</taxon>
        <taxon>rosids</taxon>
        <taxon>malvids</taxon>
        <taxon>Brassicales</taxon>
        <taxon>Brassicaceae</taxon>
        <taxon>Brassiceae</taxon>
        <taxon>Brassica</taxon>
    </lineage>
</organism>
<name>A0A0D3BHM0_BRAOL</name>
<dbReference type="EnsemblPlants" id="Bo3g132870.1">
    <property type="protein sequence ID" value="Bo3g132870.1"/>
    <property type="gene ID" value="Bo3g132870"/>
</dbReference>
<evidence type="ECO:0000259" key="3">
    <source>
        <dbReference type="Pfam" id="PF23559"/>
    </source>
</evidence>
<dbReference type="FunFam" id="1.10.10.10:FF:000322">
    <property type="entry name" value="Probable disease resistance protein At1g63360"/>
    <property type="match status" value="1"/>
</dbReference>
<keyword evidence="2" id="KW-0611">Plant defense</keyword>
<reference evidence="5" key="2">
    <citation type="submission" date="2015-03" db="UniProtKB">
        <authorList>
            <consortium name="EnsemblPlants"/>
        </authorList>
    </citation>
    <scope>IDENTIFICATION</scope>
</reference>
<dbReference type="PANTHER" id="PTHR23155">
    <property type="entry name" value="DISEASE RESISTANCE PROTEIN RP"/>
    <property type="match status" value="1"/>
</dbReference>
<dbReference type="eggNOG" id="KOG4658">
    <property type="taxonomic scope" value="Eukaryota"/>
</dbReference>
<feature type="domain" description="Disease resistance protein winged helix" evidence="3">
    <location>
        <begin position="125"/>
        <end position="176"/>
    </location>
</feature>
<dbReference type="GO" id="GO:0098542">
    <property type="term" value="P:defense response to other organism"/>
    <property type="evidence" value="ECO:0007669"/>
    <property type="project" value="TreeGrafter"/>
</dbReference>
<dbReference type="InterPro" id="IPR036388">
    <property type="entry name" value="WH-like_DNA-bd_sf"/>
</dbReference>
<evidence type="ECO:0008006" key="7">
    <source>
        <dbReference type="Google" id="ProtNLM"/>
    </source>
</evidence>
<reference evidence="5 6" key="1">
    <citation type="journal article" date="2014" name="Genome Biol.">
        <title>Transcriptome and methylome profiling reveals relics of genome dominance in the mesopolyploid Brassica oleracea.</title>
        <authorList>
            <person name="Parkin I.A."/>
            <person name="Koh C."/>
            <person name="Tang H."/>
            <person name="Robinson S.J."/>
            <person name="Kagale S."/>
            <person name="Clarke W.E."/>
            <person name="Town C.D."/>
            <person name="Nixon J."/>
            <person name="Krishnakumar V."/>
            <person name="Bidwell S.L."/>
            <person name="Denoeud F."/>
            <person name="Belcram H."/>
            <person name="Links M.G."/>
            <person name="Just J."/>
            <person name="Clarke C."/>
            <person name="Bender T."/>
            <person name="Huebert T."/>
            <person name="Mason A.S."/>
            <person name="Pires J.C."/>
            <person name="Barker G."/>
            <person name="Moore J."/>
            <person name="Walley P.G."/>
            <person name="Manoli S."/>
            <person name="Batley J."/>
            <person name="Edwards D."/>
            <person name="Nelson M.N."/>
            <person name="Wang X."/>
            <person name="Paterson A.H."/>
            <person name="King G."/>
            <person name="Bancroft I."/>
            <person name="Chalhoub B."/>
            <person name="Sharpe A.G."/>
        </authorList>
    </citation>
    <scope>NUCLEOTIDE SEQUENCE</scope>
    <source>
        <strain evidence="5 6">cv. TO1000</strain>
    </source>
</reference>
<dbReference type="Gramene" id="Bo3g132870.1">
    <property type="protein sequence ID" value="Bo3g132870.1"/>
    <property type="gene ID" value="Bo3g132870"/>
</dbReference>
<evidence type="ECO:0000256" key="1">
    <source>
        <dbReference type="ARBA" id="ARBA00022737"/>
    </source>
</evidence>
<proteinExistence type="predicted"/>
<dbReference type="Pfam" id="PF23598">
    <property type="entry name" value="LRR_14"/>
    <property type="match status" value="1"/>
</dbReference>
<dbReference type="InterPro" id="IPR044974">
    <property type="entry name" value="Disease_R_plants"/>
</dbReference>
<dbReference type="InterPro" id="IPR055414">
    <property type="entry name" value="LRR_R13L4/SHOC2-like"/>
</dbReference>
<evidence type="ECO:0000313" key="6">
    <source>
        <dbReference type="Proteomes" id="UP000032141"/>
    </source>
</evidence>
<dbReference type="AlphaFoldDB" id="A0A0D3BHM0"/>
<dbReference type="Proteomes" id="UP000032141">
    <property type="component" value="Chromosome C3"/>
</dbReference>
<dbReference type="Gene3D" id="3.80.10.10">
    <property type="entry name" value="Ribonuclease Inhibitor"/>
    <property type="match status" value="1"/>
</dbReference>
<evidence type="ECO:0000256" key="2">
    <source>
        <dbReference type="ARBA" id="ARBA00022821"/>
    </source>
</evidence>
<keyword evidence="6" id="KW-1185">Reference proteome</keyword>
<sequence>MLCRVYEETIFPRKNHVMLHRFYEEFVSSLFYDELTLLLNFLWSLKRALPCNHGGSRVIITTRIRAVAEGVEGKVYAHKLRKRANEWKHVCASLWRRLKDNSIHISTVFDLSYKELKLCFLYLSVFPEDYETEVEQLIHIFVAERFIQEDEGMMMEDVAQYFIEELIDRSLGGSSENREREKGKWFHYLINNNDLCDRRVNKRMRSFLFFGKKKGMLGGFVQTITLNLRLLQVLNLGGLLFLCKGYVPLSLPDAIGDLIHLRYLGIADAGRRNIPTFISNLQFLQTLDASGSIYFKGTTDLNLEIYLLLQLDHELLINLRGVEIYGRPARVEERNMSVPLNLASFSKLKSLLVLKLEVNAVKISTESEEDVIFFPSLESLTLDGTTLKEDPMPALQKLPRLQDLVLKECEWSGAKMSIGEQGFGRLRKLELITVRLDELEIEEKSMPSLLKLNLEIERGATKLLIPDRLQAFVQDARSNPTARLTPRAFPNWGICTPCDHAGSSDLKQRLFLLFQ</sequence>
<dbReference type="SUPFAM" id="SSF52058">
    <property type="entry name" value="L domain-like"/>
    <property type="match status" value="1"/>
</dbReference>
<dbReference type="InterPro" id="IPR058922">
    <property type="entry name" value="WHD_DRP"/>
</dbReference>
<feature type="domain" description="Disease resistance R13L4/SHOC-2-like LRR" evidence="4">
    <location>
        <begin position="204"/>
        <end position="309"/>
    </location>
</feature>